<dbReference type="EMBL" id="JBBMFD010000001">
    <property type="protein sequence ID" value="MEQ2439560.1"/>
    <property type="molecule type" value="Genomic_DNA"/>
</dbReference>
<proteinExistence type="predicted"/>
<name>A0ABV1DYK2_9FIRM</name>
<accession>A0ABV1DYK2</accession>
<evidence type="ECO:0000313" key="2">
    <source>
        <dbReference type="EMBL" id="MEQ2439560.1"/>
    </source>
</evidence>
<keyword evidence="3" id="KW-1185">Reference proteome</keyword>
<dbReference type="Proteomes" id="UP001489509">
    <property type="component" value="Unassembled WGS sequence"/>
</dbReference>
<sequence>MPGLYMWAFDPTYLIFVIPALVISIIAQAGVHSAYRKYSSVRNRRGMTGAEAAQRVLQFYGVSGVSVERVGGNLTDHFDPRRHVIRLSEGVYDSATIAAVGIAAHEAGHAAQYAKGYVPIKIRNALYPIANIGSTLSFYIVLIGILFSYGFLVNIGIILFSCAVLFQIITLPVEFNASSNAVRAIDEAGLLTEEELTGSKKVLRAAAMTYVAAVVASLLSLLRLLAIARRNNRG</sequence>
<dbReference type="Pfam" id="PF04298">
    <property type="entry name" value="Zn_peptidase_2"/>
    <property type="match status" value="1"/>
</dbReference>
<evidence type="ECO:0000256" key="1">
    <source>
        <dbReference type="SAM" id="Phobius"/>
    </source>
</evidence>
<organism evidence="2 3">
    <name type="scientific">Solibaculum intestinale</name>
    <dbReference type="NCBI Taxonomy" id="3133165"/>
    <lineage>
        <taxon>Bacteria</taxon>
        <taxon>Bacillati</taxon>
        <taxon>Bacillota</taxon>
        <taxon>Clostridia</taxon>
        <taxon>Eubacteriales</taxon>
        <taxon>Oscillospiraceae</taxon>
        <taxon>Solibaculum</taxon>
    </lineage>
</organism>
<keyword evidence="1" id="KW-0472">Membrane</keyword>
<dbReference type="PANTHER" id="PTHR36434">
    <property type="entry name" value="MEMBRANE PROTEASE YUGP-RELATED"/>
    <property type="match status" value="1"/>
</dbReference>
<gene>
    <name evidence="2" type="ORF">WMO26_01815</name>
</gene>
<dbReference type="RefSeq" id="WP_349217818.1">
    <property type="nucleotide sequence ID" value="NZ_JBBMFD010000001.1"/>
</dbReference>
<feature type="transmembrane region" description="Helical" evidence="1">
    <location>
        <begin position="136"/>
        <end position="169"/>
    </location>
</feature>
<keyword evidence="1" id="KW-1133">Transmembrane helix</keyword>
<feature type="transmembrane region" description="Helical" evidence="1">
    <location>
        <begin position="12"/>
        <end position="35"/>
    </location>
</feature>
<protein>
    <submittedName>
        <fullName evidence="2">Zinc metallopeptidase</fullName>
    </submittedName>
</protein>
<comment type="caution">
    <text evidence="2">The sequence shown here is derived from an EMBL/GenBank/DDBJ whole genome shotgun (WGS) entry which is preliminary data.</text>
</comment>
<dbReference type="InterPro" id="IPR007395">
    <property type="entry name" value="Zn_peptidase_2"/>
</dbReference>
<evidence type="ECO:0000313" key="3">
    <source>
        <dbReference type="Proteomes" id="UP001489509"/>
    </source>
</evidence>
<reference evidence="2 3" key="1">
    <citation type="submission" date="2024-03" db="EMBL/GenBank/DDBJ databases">
        <title>Human intestinal bacterial collection.</title>
        <authorList>
            <person name="Pauvert C."/>
            <person name="Hitch T.C.A."/>
            <person name="Clavel T."/>
        </authorList>
    </citation>
    <scope>NUCLEOTIDE SEQUENCE [LARGE SCALE GENOMIC DNA]</scope>
    <source>
        <strain evidence="2 3">CLA-JM-H44</strain>
    </source>
</reference>
<feature type="transmembrane region" description="Helical" evidence="1">
    <location>
        <begin position="205"/>
        <end position="226"/>
    </location>
</feature>
<keyword evidence="1" id="KW-0812">Transmembrane</keyword>
<dbReference type="PANTHER" id="PTHR36434:SF1">
    <property type="entry name" value="MEMBRANE PROTEASE YUGP-RELATED"/>
    <property type="match status" value="1"/>
</dbReference>